<accession>A0A0F8ZT15</accession>
<name>A0A0F8ZT15_9ZZZZ</name>
<evidence type="ECO:0000313" key="1">
    <source>
        <dbReference type="EMBL" id="KKK96943.1"/>
    </source>
</evidence>
<dbReference type="AlphaFoldDB" id="A0A0F8ZT15"/>
<reference evidence="1" key="1">
    <citation type="journal article" date="2015" name="Nature">
        <title>Complex archaea that bridge the gap between prokaryotes and eukaryotes.</title>
        <authorList>
            <person name="Spang A."/>
            <person name="Saw J.H."/>
            <person name="Jorgensen S.L."/>
            <person name="Zaremba-Niedzwiedzka K."/>
            <person name="Martijn J."/>
            <person name="Lind A.E."/>
            <person name="van Eijk R."/>
            <person name="Schleper C."/>
            <person name="Guy L."/>
            <person name="Ettema T.J."/>
        </authorList>
    </citation>
    <scope>NUCLEOTIDE SEQUENCE</scope>
</reference>
<sequence>MKSKITKKLLISCVLIMCLPGIAKAPLITCTEVCGDFGGPVETEIDIHDYMAILGEYGVIDPIGWDKGCIDLVADGTIDIEDLQAWHAGRIITLCHTSSAPSVSMSRSLAPPPPPMITGPSNLLIFGKPAAGSSSAYIPNSYIYGVEPNGVTTTGPLPPACPSESCTDGGGIRYTDNGRLVTDGQGNSYQVNSEYGIIKQDTGNVVVELNDNIIFDDSVV</sequence>
<protein>
    <submittedName>
        <fullName evidence="1">Uncharacterized protein</fullName>
    </submittedName>
</protein>
<comment type="caution">
    <text evidence="1">The sequence shown here is derived from an EMBL/GenBank/DDBJ whole genome shotgun (WGS) entry which is preliminary data.</text>
</comment>
<gene>
    <name evidence="1" type="ORF">LCGC14_2657690</name>
</gene>
<organism evidence="1">
    <name type="scientific">marine sediment metagenome</name>
    <dbReference type="NCBI Taxonomy" id="412755"/>
    <lineage>
        <taxon>unclassified sequences</taxon>
        <taxon>metagenomes</taxon>
        <taxon>ecological metagenomes</taxon>
    </lineage>
</organism>
<dbReference type="EMBL" id="LAZR01046262">
    <property type="protein sequence ID" value="KKK96943.1"/>
    <property type="molecule type" value="Genomic_DNA"/>
</dbReference>
<feature type="non-terminal residue" evidence="1">
    <location>
        <position position="220"/>
    </location>
</feature>
<proteinExistence type="predicted"/>